<reference evidence="2" key="1">
    <citation type="submission" date="2023-03" db="EMBL/GenBank/DDBJ databases">
        <authorList>
            <person name="Julca I."/>
        </authorList>
    </citation>
    <scope>NUCLEOTIDE SEQUENCE</scope>
</reference>
<evidence type="ECO:0000313" key="2">
    <source>
        <dbReference type="EMBL" id="CAI9101435.1"/>
    </source>
</evidence>
<evidence type="ECO:0000313" key="3">
    <source>
        <dbReference type="Proteomes" id="UP001161247"/>
    </source>
</evidence>
<keyword evidence="3" id="KW-1185">Reference proteome</keyword>
<sequence>MRQKPERQATMHAQAPLVLLVKSQYQESLPIGSQLVGKLYSIEETKVYNHDVRYPGPLRRSSRGWLISSMYNRLRRHRRDSLELLNPCTEKITEIPKDTRVGYWKVTLSCDPTTNPNDFVVGALSNFDHGDRLRDKFHNGLLYGLNENGRVVAFDCGSSNHDDDQLVPTIIVPGDDRTPLWLPCLVEASNGDLLLVECHYRVWIGNSSRGKHRTRPALTVLRNSVGNKFRSWKTGIPYFSSYYGF</sequence>
<dbReference type="EMBL" id="OX459121">
    <property type="protein sequence ID" value="CAI9101435.1"/>
    <property type="molecule type" value="Genomic_DNA"/>
</dbReference>
<name>A0AAV1D181_OLDCO</name>
<feature type="domain" description="KIB1-4 beta-propeller" evidence="1">
    <location>
        <begin position="39"/>
        <end position="208"/>
    </location>
</feature>
<proteinExistence type="predicted"/>
<accession>A0AAV1D181</accession>
<protein>
    <submittedName>
        <fullName evidence="2">OLC1v1038766C2</fullName>
    </submittedName>
</protein>
<organism evidence="2 3">
    <name type="scientific">Oldenlandia corymbosa var. corymbosa</name>
    <dbReference type="NCBI Taxonomy" id="529605"/>
    <lineage>
        <taxon>Eukaryota</taxon>
        <taxon>Viridiplantae</taxon>
        <taxon>Streptophyta</taxon>
        <taxon>Embryophyta</taxon>
        <taxon>Tracheophyta</taxon>
        <taxon>Spermatophyta</taxon>
        <taxon>Magnoliopsida</taxon>
        <taxon>eudicotyledons</taxon>
        <taxon>Gunneridae</taxon>
        <taxon>Pentapetalae</taxon>
        <taxon>asterids</taxon>
        <taxon>lamiids</taxon>
        <taxon>Gentianales</taxon>
        <taxon>Rubiaceae</taxon>
        <taxon>Rubioideae</taxon>
        <taxon>Spermacoceae</taxon>
        <taxon>Hedyotis-Oldenlandia complex</taxon>
        <taxon>Oldenlandia</taxon>
    </lineage>
</organism>
<dbReference type="AlphaFoldDB" id="A0AAV1D181"/>
<dbReference type="Proteomes" id="UP001161247">
    <property type="component" value="Chromosome 4"/>
</dbReference>
<dbReference type="Pfam" id="PF03478">
    <property type="entry name" value="Beta-prop_KIB1-4"/>
    <property type="match status" value="1"/>
</dbReference>
<gene>
    <name evidence="2" type="ORF">OLC1_LOCUS11024</name>
</gene>
<evidence type="ECO:0000259" key="1">
    <source>
        <dbReference type="Pfam" id="PF03478"/>
    </source>
</evidence>
<dbReference type="InterPro" id="IPR005174">
    <property type="entry name" value="KIB1-4_b-propeller"/>
</dbReference>